<sequence>MIGKLVSFLLGAEKVVKINKAPFALDVLVLNLKWR</sequence>
<name>W1RZZ6_9GAMM</name>
<dbReference type="Proteomes" id="UP000018857">
    <property type="component" value="Unassembled WGS sequence"/>
</dbReference>
<accession>W1RZZ6</accession>
<protein>
    <submittedName>
        <fullName evidence="1">Uncharacterized protein</fullName>
    </submittedName>
</protein>
<evidence type="ECO:0000313" key="1">
    <source>
        <dbReference type="EMBL" id="ETI60418.1"/>
    </source>
</evidence>
<gene>
    <name evidence="1" type="ORF">D104_09350</name>
</gene>
<keyword evidence="2" id="KW-1185">Reference proteome</keyword>
<dbReference type="EMBL" id="AYOZ01000014">
    <property type="protein sequence ID" value="ETI60418.1"/>
    <property type="molecule type" value="Genomic_DNA"/>
</dbReference>
<dbReference type="AlphaFoldDB" id="W1RZZ6"/>
<comment type="caution">
    <text evidence="1">The sequence shown here is derived from an EMBL/GenBank/DDBJ whole genome shotgun (WGS) entry which is preliminary data.</text>
</comment>
<evidence type="ECO:0000313" key="2">
    <source>
        <dbReference type="Proteomes" id="UP000018857"/>
    </source>
</evidence>
<proteinExistence type="predicted"/>
<reference evidence="1 2" key="1">
    <citation type="journal article" date="2014" name="Genome Announc.">
        <title>Draft Genome Sequence of Marinomonas sp. Strain D104, a Polycyclic Aromatic Hydrocarbon-Degrading Bacterium from the Deep-Sea Sediment of the Arctic Ocean.</title>
        <authorList>
            <person name="Dong C."/>
            <person name="Bai X."/>
            <person name="Lai Q."/>
            <person name="Xie Y."/>
            <person name="Chen X."/>
            <person name="Shao Z."/>
        </authorList>
    </citation>
    <scope>NUCLEOTIDE SEQUENCE [LARGE SCALE GENOMIC DNA]</scope>
    <source>
        <strain evidence="1 2">D104</strain>
    </source>
</reference>
<organism evidence="1 2">
    <name type="scientific">Marinomonas profundimaris</name>
    <dbReference type="NCBI Taxonomy" id="1208321"/>
    <lineage>
        <taxon>Bacteria</taxon>
        <taxon>Pseudomonadati</taxon>
        <taxon>Pseudomonadota</taxon>
        <taxon>Gammaproteobacteria</taxon>
        <taxon>Oceanospirillales</taxon>
        <taxon>Oceanospirillaceae</taxon>
        <taxon>Marinomonas</taxon>
    </lineage>
</organism>
<dbReference type="STRING" id="1208321.D104_09350"/>